<evidence type="ECO:0000259" key="2">
    <source>
        <dbReference type="Pfam" id="PF24032"/>
    </source>
</evidence>
<keyword evidence="4" id="KW-1185">Reference proteome</keyword>
<dbReference type="Proteomes" id="UP000284841">
    <property type="component" value="Unassembled WGS sequence"/>
</dbReference>
<dbReference type="SUPFAM" id="SSF69279">
    <property type="entry name" value="Phage tail proteins"/>
    <property type="match status" value="1"/>
</dbReference>
<protein>
    <submittedName>
        <fullName evidence="3">Peptidoglycan-binding protein</fullName>
    </submittedName>
</protein>
<name>A0A415E174_9FIRM</name>
<accession>A0A415E174</accession>
<dbReference type="InterPro" id="IPR002477">
    <property type="entry name" value="Peptidoglycan-bd-like"/>
</dbReference>
<feature type="domain" description="YqbQ/XkdQ" evidence="2">
    <location>
        <begin position="87"/>
        <end position="342"/>
    </location>
</feature>
<dbReference type="InterPro" id="IPR036365">
    <property type="entry name" value="PGBD-like_sf"/>
</dbReference>
<dbReference type="AlphaFoldDB" id="A0A415E174"/>
<dbReference type="Gene3D" id="1.10.101.10">
    <property type="entry name" value="PGBD-like superfamily/PGBD"/>
    <property type="match status" value="1"/>
</dbReference>
<sequence>MLYYRPMYSVVVIPPKGKKYVVKAMSSSRGEATNLVTSLTLTESKGQLAQRATIKMFNRYIDGLGYPSNLFPVKSRVFIYAKGAGVDKGKEVFRGYVWETNYTRSDSSELTLTCYDNLIYFMNSEALHYFSKGKKTKEIVSTILKKRGVKVKYNYSNITHPKLPLSGTLADILTSKVLDEAKKKMGTKYVIKSVKDVVHIDREGSNQTIYRIPRGENGLLIQYARSVTMDGMVTNVVVTGKTDENGKTKVETRVPRNKKTYGTLTRVIHKDEDTKLSEIKKEAKYILDENALPHKEYDITAMDIPWVRKGDKVLVQFDEKTLHGCIVNEITHNGDNNTMNMNVRRLKKLKKASDKKLACPSKTLRSGSQGSAVKDLQKCLNQVMSSGLSVDGIFGSNTYKAVKSFQKKYKLVVDGIFGPKSVAKMKSALK</sequence>
<organism evidence="3 4">
    <name type="scientific">Emergencia timonensis</name>
    <dbReference type="NCBI Taxonomy" id="1776384"/>
    <lineage>
        <taxon>Bacteria</taxon>
        <taxon>Bacillati</taxon>
        <taxon>Bacillota</taxon>
        <taxon>Clostridia</taxon>
        <taxon>Peptostreptococcales</taxon>
        <taxon>Anaerovoracaceae</taxon>
        <taxon>Emergencia</taxon>
    </lineage>
</organism>
<dbReference type="InterPro" id="IPR036366">
    <property type="entry name" value="PGBDSf"/>
</dbReference>
<evidence type="ECO:0000313" key="4">
    <source>
        <dbReference type="Proteomes" id="UP000284841"/>
    </source>
</evidence>
<evidence type="ECO:0000313" key="3">
    <source>
        <dbReference type="EMBL" id="RHJ87385.1"/>
    </source>
</evidence>
<feature type="domain" description="Peptidoglycan binding-like" evidence="1">
    <location>
        <begin position="369"/>
        <end position="425"/>
    </location>
</feature>
<dbReference type="SUPFAM" id="SSF47090">
    <property type="entry name" value="PGBD-like"/>
    <property type="match status" value="1"/>
</dbReference>
<evidence type="ECO:0000259" key="1">
    <source>
        <dbReference type="Pfam" id="PF01471"/>
    </source>
</evidence>
<dbReference type="STRING" id="1776384.GCA_900086585_00939"/>
<dbReference type="GeneID" id="83006734"/>
<dbReference type="InterPro" id="IPR056937">
    <property type="entry name" value="YqbQ/XkdQ"/>
</dbReference>
<dbReference type="Pfam" id="PF24032">
    <property type="entry name" value="YQBQ"/>
    <property type="match status" value="1"/>
</dbReference>
<proteinExistence type="predicted"/>
<dbReference type="EMBL" id="QRMS01000003">
    <property type="protein sequence ID" value="RHJ87385.1"/>
    <property type="molecule type" value="Genomic_DNA"/>
</dbReference>
<gene>
    <name evidence="3" type="ORF">DW099_11855</name>
</gene>
<dbReference type="Pfam" id="PF01471">
    <property type="entry name" value="PG_binding_1"/>
    <property type="match status" value="1"/>
</dbReference>
<reference evidence="3 4" key="1">
    <citation type="submission" date="2018-08" db="EMBL/GenBank/DDBJ databases">
        <title>A genome reference for cultivated species of the human gut microbiota.</title>
        <authorList>
            <person name="Zou Y."/>
            <person name="Xue W."/>
            <person name="Luo G."/>
        </authorList>
    </citation>
    <scope>NUCLEOTIDE SEQUENCE [LARGE SCALE GENOMIC DNA]</scope>
    <source>
        <strain evidence="3 4">AM07-24</strain>
    </source>
</reference>
<dbReference type="OrthoDB" id="2933491at2"/>
<comment type="caution">
    <text evidence="3">The sequence shown here is derived from an EMBL/GenBank/DDBJ whole genome shotgun (WGS) entry which is preliminary data.</text>
</comment>
<dbReference type="RefSeq" id="WP_067534405.1">
    <property type="nucleotide sequence ID" value="NZ_AP025567.1"/>
</dbReference>